<organism evidence="5 6">
    <name type="scientific">Austropuccinia psidii MF-1</name>
    <dbReference type="NCBI Taxonomy" id="1389203"/>
    <lineage>
        <taxon>Eukaryota</taxon>
        <taxon>Fungi</taxon>
        <taxon>Dikarya</taxon>
        <taxon>Basidiomycota</taxon>
        <taxon>Pucciniomycotina</taxon>
        <taxon>Pucciniomycetes</taxon>
        <taxon>Pucciniales</taxon>
        <taxon>Sphaerophragmiaceae</taxon>
        <taxon>Austropuccinia</taxon>
    </lineage>
</organism>
<dbReference type="InterPro" id="IPR027417">
    <property type="entry name" value="P-loop_NTPase"/>
</dbReference>
<comment type="caution">
    <text evidence="5">The sequence shown here is derived from an EMBL/GenBank/DDBJ whole genome shotgun (WGS) entry which is preliminary data.</text>
</comment>
<dbReference type="GO" id="GO:0005634">
    <property type="term" value="C:nucleus"/>
    <property type="evidence" value="ECO:0007669"/>
    <property type="project" value="TreeGrafter"/>
</dbReference>
<protein>
    <recommendedName>
        <fullName evidence="4">SNF2 N-terminal domain-containing protein</fullName>
    </recommendedName>
</protein>
<evidence type="ECO:0000313" key="6">
    <source>
        <dbReference type="Proteomes" id="UP000765509"/>
    </source>
</evidence>
<name>A0A9Q3FQK6_9BASI</name>
<evidence type="ECO:0000259" key="4">
    <source>
        <dbReference type="Pfam" id="PF00176"/>
    </source>
</evidence>
<evidence type="ECO:0000256" key="1">
    <source>
        <dbReference type="ARBA" id="ARBA00022741"/>
    </source>
</evidence>
<reference evidence="5" key="1">
    <citation type="submission" date="2021-03" db="EMBL/GenBank/DDBJ databases">
        <title>Draft genome sequence of rust myrtle Austropuccinia psidii MF-1, a brazilian biotype.</title>
        <authorList>
            <person name="Quecine M.C."/>
            <person name="Pachon D.M.R."/>
            <person name="Bonatelli M.L."/>
            <person name="Correr F.H."/>
            <person name="Franceschini L.M."/>
            <person name="Leite T.F."/>
            <person name="Margarido G.R.A."/>
            <person name="Almeida C.A."/>
            <person name="Ferrarezi J.A."/>
            <person name="Labate C.A."/>
        </authorList>
    </citation>
    <scope>NUCLEOTIDE SEQUENCE</scope>
    <source>
        <strain evidence="5">MF-1</strain>
    </source>
</reference>
<keyword evidence="6" id="KW-1185">Reference proteome</keyword>
<proteinExistence type="predicted"/>
<dbReference type="InterPro" id="IPR000330">
    <property type="entry name" value="SNF2_N"/>
</dbReference>
<dbReference type="GO" id="GO:0016787">
    <property type="term" value="F:hydrolase activity"/>
    <property type="evidence" value="ECO:0007669"/>
    <property type="project" value="UniProtKB-KW"/>
</dbReference>
<dbReference type="Gene3D" id="3.40.50.10810">
    <property type="entry name" value="Tandem AAA-ATPase domain"/>
    <property type="match status" value="1"/>
</dbReference>
<keyword evidence="2" id="KW-0378">Hydrolase</keyword>
<evidence type="ECO:0000256" key="3">
    <source>
        <dbReference type="ARBA" id="ARBA00022840"/>
    </source>
</evidence>
<dbReference type="InterPro" id="IPR050628">
    <property type="entry name" value="SNF2_RAD54_helicase_TF"/>
</dbReference>
<dbReference type="InterPro" id="IPR038718">
    <property type="entry name" value="SNF2-like_sf"/>
</dbReference>
<evidence type="ECO:0000313" key="5">
    <source>
        <dbReference type="EMBL" id="MBW0542015.1"/>
    </source>
</evidence>
<feature type="domain" description="SNF2 N-terminal" evidence="4">
    <location>
        <begin position="99"/>
        <end position="134"/>
    </location>
</feature>
<dbReference type="Pfam" id="PF00176">
    <property type="entry name" value="SNF2-rel_dom"/>
    <property type="match status" value="1"/>
</dbReference>
<evidence type="ECO:0000256" key="2">
    <source>
        <dbReference type="ARBA" id="ARBA00022801"/>
    </source>
</evidence>
<dbReference type="EMBL" id="AVOT02046693">
    <property type="protein sequence ID" value="MBW0542015.1"/>
    <property type="molecule type" value="Genomic_DNA"/>
</dbReference>
<dbReference type="GO" id="GO:0008094">
    <property type="term" value="F:ATP-dependent activity, acting on DNA"/>
    <property type="evidence" value="ECO:0007669"/>
    <property type="project" value="TreeGrafter"/>
</dbReference>
<dbReference type="AlphaFoldDB" id="A0A9Q3FQK6"/>
<sequence length="157" mass="17074">MFTPTFPGSNSTPPSYPSLFSFISKKSLIQLPSGSDLPMMTPPHSMIQTPLLPHQKPRLAFLWDQEIPNGQSSHKLWATSPPGSTFNGRHIITNKVVSSFELILTNTPLGGLLADDMGLGKTIQAIQIIDASKERLITNTQDSTPTSLNHQLAIGNI</sequence>
<gene>
    <name evidence="5" type="ORF">O181_081730</name>
</gene>
<keyword evidence="3" id="KW-0067">ATP-binding</keyword>
<keyword evidence="1" id="KW-0547">Nucleotide-binding</keyword>
<accession>A0A9Q3FQK6</accession>
<dbReference type="Proteomes" id="UP000765509">
    <property type="component" value="Unassembled WGS sequence"/>
</dbReference>
<dbReference type="GO" id="GO:0006281">
    <property type="term" value="P:DNA repair"/>
    <property type="evidence" value="ECO:0007669"/>
    <property type="project" value="TreeGrafter"/>
</dbReference>
<dbReference type="OrthoDB" id="2801544at2759"/>
<dbReference type="GO" id="GO:0005524">
    <property type="term" value="F:ATP binding"/>
    <property type="evidence" value="ECO:0007669"/>
    <property type="project" value="UniProtKB-KW"/>
</dbReference>
<dbReference type="PANTHER" id="PTHR45626">
    <property type="entry name" value="TRANSCRIPTION TERMINATION FACTOR 2-RELATED"/>
    <property type="match status" value="1"/>
</dbReference>
<dbReference type="SUPFAM" id="SSF52540">
    <property type="entry name" value="P-loop containing nucleoside triphosphate hydrolases"/>
    <property type="match status" value="1"/>
</dbReference>